<evidence type="ECO:0000256" key="3">
    <source>
        <dbReference type="ARBA" id="ARBA00022833"/>
    </source>
</evidence>
<gene>
    <name evidence="5" type="ORF">QE152_g7483</name>
</gene>
<organism evidence="5 6">
    <name type="scientific">Popillia japonica</name>
    <name type="common">Japanese beetle</name>
    <dbReference type="NCBI Taxonomy" id="7064"/>
    <lineage>
        <taxon>Eukaryota</taxon>
        <taxon>Metazoa</taxon>
        <taxon>Ecdysozoa</taxon>
        <taxon>Arthropoda</taxon>
        <taxon>Hexapoda</taxon>
        <taxon>Insecta</taxon>
        <taxon>Pterygota</taxon>
        <taxon>Neoptera</taxon>
        <taxon>Endopterygota</taxon>
        <taxon>Coleoptera</taxon>
        <taxon>Polyphaga</taxon>
        <taxon>Scarabaeiformia</taxon>
        <taxon>Scarabaeidae</taxon>
        <taxon>Rutelinae</taxon>
        <taxon>Popillia</taxon>
    </lineage>
</organism>
<dbReference type="GO" id="GO:0006338">
    <property type="term" value="P:chromatin remodeling"/>
    <property type="evidence" value="ECO:0007669"/>
    <property type="project" value="InterPro"/>
</dbReference>
<reference evidence="5 6" key="1">
    <citation type="journal article" date="2024" name="BMC Genomics">
        <title>De novo assembly and annotation of Popillia japonica's genome with initial clues to its potential as an invasive pest.</title>
        <authorList>
            <person name="Cucini C."/>
            <person name="Boschi S."/>
            <person name="Funari R."/>
            <person name="Cardaioli E."/>
            <person name="Iannotti N."/>
            <person name="Marturano G."/>
            <person name="Paoli F."/>
            <person name="Bruttini M."/>
            <person name="Carapelli A."/>
            <person name="Frati F."/>
            <person name="Nardi F."/>
        </authorList>
    </citation>
    <scope>NUCLEOTIDE SEQUENCE [LARGE SCALE GENOMIC DNA]</scope>
    <source>
        <strain evidence="5">DMR45628</strain>
    </source>
</reference>
<dbReference type="Pfam" id="PF04438">
    <property type="entry name" value="zf-HIT"/>
    <property type="match status" value="1"/>
</dbReference>
<sequence>MPNSKPILRGSARFTEGEKRRIVDESARRRRHKKLLESLETDNFHDDPHADLVMSKKVPKFDDAIESRTRSKKKERNPEYYQVKYRKSFQQLIEEDRKDAEENNRLSYGDIAAEDSQFPPLSFCAVCGFYSNYICVSCGTKLCNNKCLETHYDTRCLKWTV</sequence>
<evidence type="ECO:0000313" key="5">
    <source>
        <dbReference type="EMBL" id="KAK9744739.1"/>
    </source>
</evidence>
<evidence type="ECO:0000256" key="1">
    <source>
        <dbReference type="ARBA" id="ARBA00022723"/>
    </source>
</evidence>
<evidence type="ECO:0000256" key="2">
    <source>
        <dbReference type="ARBA" id="ARBA00022771"/>
    </source>
</evidence>
<dbReference type="InterPro" id="IPR039723">
    <property type="entry name" value="Vps71/ZNHIT1"/>
</dbReference>
<evidence type="ECO:0000259" key="4">
    <source>
        <dbReference type="Pfam" id="PF04438"/>
    </source>
</evidence>
<dbReference type="EMBL" id="JASPKY010000055">
    <property type="protein sequence ID" value="KAK9744739.1"/>
    <property type="molecule type" value="Genomic_DNA"/>
</dbReference>
<dbReference type="GO" id="GO:0008270">
    <property type="term" value="F:zinc ion binding"/>
    <property type="evidence" value="ECO:0007669"/>
    <property type="project" value="UniProtKB-KW"/>
</dbReference>
<feature type="domain" description="HIT-type" evidence="4">
    <location>
        <begin position="122"/>
        <end position="148"/>
    </location>
</feature>
<keyword evidence="1" id="KW-0479">Metal-binding</keyword>
<dbReference type="PANTHER" id="PTHR13093">
    <property type="entry name" value="ZINC FINGER HIT DOMAIN CONTAINING PROTEIN 1"/>
    <property type="match status" value="1"/>
</dbReference>
<dbReference type="AlphaFoldDB" id="A0AAW1MEV3"/>
<dbReference type="Proteomes" id="UP001458880">
    <property type="component" value="Unassembled WGS sequence"/>
</dbReference>
<protein>
    <submittedName>
        <fullName evidence="5">HIT zinc finger</fullName>
    </submittedName>
</protein>
<proteinExistence type="predicted"/>
<accession>A0AAW1MEV3</accession>
<evidence type="ECO:0000313" key="6">
    <source>
        <dbReference type="Proteomes" id="UP001458880"/>
    </source>
</evidence>
<dbReference type="GO" id="GO:0005634">
    <property type="term" value="C:nucleus"/>
    <property type="evidence" value="ECO:0007669"/>
    <property type="project" value="UniProtKB-ARBA"/>
</dbReference>
<keyword evidence="3" id="KW-0862">Zinc</keyword>
<name>A0AAW1MEV3_POPJA</name>
<keyword evidence="6" id="KW-1185">Reference proteome</keyword>
<keyword evidence="2" id="KW-0863">Zinc-finger</keyword>
<dbReference type="CDD" id="cd21437">
    <property type="entry name" value="zf-HIT_ZNHIT1_like"/>
    <property type="match status" value="1"/>
</dbReference>
<comment type="caution">
    <text evidence="5">The sequence shown here is derived from an EMBL/GenBank/DDBJ whole genome shotgun (WGS) entry which is preliminary data.</text>
</comment>
<dbReference type="InterPro" id="IPR007529">
    <property type="entry name" value="Znf_HIT"/>
</dbReference>